<organism evidence="1 2">
    <name type="scientific">Couchioplanes caeruleus</name>
    <dbReference type="NCBI Taxonomy" id="56438"/>
    <lineage>
        <taxon>Bacteria</taxon>
        <taxon>Bacillati</taxon>
        <taxon>Actinomycetota</taxon>
        <taxon>Actinomycetes</taxon>
        <taxon>Micromonosporales</taxon>
        <taxon>Micromonosporaceae</taxon>
        <taxon>Couchioplanes</taxon>
    </lineage>
</organism>
<reference evidence="1 2" key="1">
    <citation type="submission" date="2018-11" db="EMBL/GenBank/DDBJ databases">
        <title>Sequencing the genomes of 1000 actinobacteria strains.</title>
        <authorList>
            <person name="Klenk H.-P."/>
        </authorList>
    </citation>
    <scope>NUCLEOTIDE SEQUENCE [LARGE SCALE GENOMIC DNA]</scope>
    <source>
        <strain evidence="1 2">DSM 43634</strain>
    </source>
</reference>
<dbReference type="EMBL" id="RJKL01000001">
    <property type="protein sequence ID" value="ROP29303.1"/>
    <property type="molecule type" value="Genomic_DNA"/>
</dbReference>
<dbReference type="AlphaFoldDB" id="A0A3N1GGA2"/>
<evidence type="ECO:0000313" key="2">
    <source>
        <dbReference type="Proteomes" id="UP000271683"/>
    </source>
</evidence>
<dbReference type="Proteomes" id="UP000271683">
    <property type="component" value="Unassembled WGS sequence"/>
</dbReference>
<sequence>MRRHRPVRMWFKPWKKRCACGCGWFPCPDAVTVDHPPVAQSLGRADPTWNMPTAYYAAARGNQRPLMTRGQQWRSRPR</sequence>
<accession>A0A3N1GGA2</accession>
<protein>
    <submittedName>
        <fullName evidence="1">Uncharacterized protein</fullName>
    </submittedName>
</protein>
<comment type="caution">
    <text evidence="1">The sequence shown here is derived from an EMBL/GenBank/DDBJ whole genome shotgun (WGS) entry which is preliminary data.</text>
</comment>
<gene>
    <name evidence="1" type="ORF">EDD30_2091</name>
</gene>
<name>A0A3N1GGA2_9ACTN</name>
<evidence type="ECO:0000313" key="1">
    <source>
        <dbReference type="EMBL" id="ROP29303.1"/>
    </source>
</evidence>
<proteinExistence type="predicted"/>